<evidence type="ECO:0000313" key="9">
    <source>
        <dbReference type="EMBL" id="KAF7168941.1"/>
    </source>
</evidence>
<feature type="region of interest" description="Disordered" evidence="7">
    <location>
        <begin position="1"/>
        <end position="50"/>
    </location>
</feature>
<dbReference type="AlphaFoldDB" id="A0A8H6Q9E6"/>
<dbReference type="EMBL" id="JACBAE010001253">
    <property type="protein sequence ID" value="KAF7168941.1"/>
    <property type="molecule type" value="Genomic_DNA"/>
</dbReference>
<accession>A0A8H6Q9E6</accession>
<proteinExistence type="inferred from homology"/>
<dbReference type="GO" id="GO:0005634">
    <property type="term" value="C:nucleus"/>
    <property type="evidence" value="ECO:0007669"/>
    <property type="project" value="UniProtKB-SubCell"/>
</dbReference>
<reference evidence="9" key="1">
    <citation type="submission" date="2020-06" db="EMBL/GenBank/DDBJ databases">
        <title>Draft genome sequences of strains closely related to Aspergillus parafelis and Aspergillus hiratsukae.</title>
        <authorList>
            <person name="Dos Santos R.A.C."/>
            <person name="Rivero-Menendez O."/>
            <person name="Steenwyk J.L."/>
            <person name="Mead M.E."/>
            <person name="Goldman G.H."/>
            <person name="Alastruey-Izquierdo A."/>
            <person name="Rokas A."/>
        </authorList>
    </citation>
    <scope>NUCLEOTIDE SEQUENCE</scope>
    <source>
        <strain evidence="9">CNM-CM5623</strain>
    </source>
</reference>
<evidence type="ECO:0000259" key="8">
    <source>
        <dbReference type="Pfam" id="PF13867"/>
    </source>
</evidence>
<evidence type="ECO:0000256" key="7">
    <source>
        <dbReference type="SAM" id="MobiDB-lite"/>
    </source>
</evidence>
<sequence>MAPPRQRTAGVQDDSRSEASNGTREQKSTTAKGRKVGGASLTLSSASSREVKVSTAVANVTSAPANPGDQADDLPKVSSPTVLSIGVLINLLTCDYLAQIQWSEMSLDFLHSYRHAYKLPSPSAFSSDYSRILLSQGIGLLSPTSIAAQRAKLQQQNETNGTNGTTGHSLSGRTRRRKEHGLGPPGEKATLNRTIGQGRVSKTQLAIAVRKHFNSAALAEQEAIARFLYKVREEGRGRQFRLRFQP</sequence>
<feature type="domain" description="Histone deacetylase complex subunit SAP30 Sin3 binding" evidence="8">
    <location>
        <begin position="200"/>
        <end position="232"/>
    </location>
</feature>
<name>A0A8H6Q9E6_9EURO</name>
<evidence type="ECO:0000256" key="3">
    <source>
        <dbReference type="ARBA" id="ARBA00022491"/>
    </source>
</evidence>
<evidence type="ECO:0000256" key="4">
    <source>
        <dbReference type="ARBA" id="ARBA00023015"/>
    </source>
</evidence>
<dbReference type="InterPro" id="IPR038291">
    <property type="entry name" value="SAP30_C_sf"/>
</dbReference>
<dbReference type="InterPro" id="IPR025718">
    <property type="entry name" value="SAP30_Sin3-bd"/>
</dbReference>
<feature type="region of interest" description="Disordered" evidence="7">
    <location>
        <begin position="151"/>
        <end position="195"/>
    </location>
</feature>
<evidence type="ECO:0000256" key="1">
    <source>
        <dbReference type="ARBA" id="ARBA00004123"/>
    </source>
</evidence>
<evidence type="ECO:0000256" key="2">
    <source>
        <dbReference type="ARBA" id="ARBA00006283"/>
    </source>
</evidence>
<feature type="compositionally biased region" description="Polar residues" evidence="7">
    <location>
        <begin position="18"/>
        <end position="31"/>
    </location>
</feature>
<dbReference type="OrthoDB" id="510958at2759"/>
<keyword evidence="4" id="KW-0805">Transcription regulation</keyword>
<protein>
    <recommendedName>
        <fullName evidence="8">Histone deacetylase complex subunit SAP30 Sin3 binding domain-containing protein</fullName>
    </recommendedName>
</protein>
<organism evidence="9 10">
    <name type="scientific">Aspergillus felis</name>
    <dbReference type="NCBI Taxonomy" id="1287682"/>
    <lineage>
        <taxon>Eukaryota</taxon>
        <taxon>Fungi</taxon>
        <taxon>Dikarya</taxon>
        <taxon>Ascomycota</taxon>
        <taxon>Pezizomycotina</taxon>
        <taxon>Eurotiomycetes</taxon>
        <taxon>Eurotiomycetidae</taxon>
        <taxon>Eurotiales</taxon>
        <taxon>Aspergillaceae</taxon>
        <taxon>Aspergillus</taxon>
        <taxon>Aspergillus subgen. Fumigati</taxon>
    </lineage>
</organism>
<keyword evidence="5" id="KW-0804">Transcription</keyword>
<evidence type="ECO:0000313" key="10">
    <source>
        <dbReference type="Proteomes" id="UP000654922"/>
    </source>
</evidence>
<evidence type="ECO:0000256" key="6">
    <source>
        <dbReference type="ARBA" id="ARBA00023242"/>
    </source>
</evidence>
<dbReference type="Gene3D" id="6.10.160.20">
    <property type="match status" value="1"/>
</dbReference>
<dbReference type="PANTHER" id="PTHR13286:SF23">
    <property type="entry name" value="HISTONE DEACETYLASE COMPLEX SUBUNIT SAP30 SIN3 BINDING DOMAIN-CONTAINING PROTEIN"/>
    <property type="match status" value="1"/>
</dbReference>
<dbReference type="PANTHER" id="PTHR13286">
    <property type="entry name" value="SAP30"/>
    <property type="match status" value="1"/>
</dbReference>
<comment type="subcellular location">
    <subcellularLocation>
        <location evidence="1">Nucleus</location>
    </subcellularLocation>
</comment>
<comment type="similarity">
    <text evidence="2">Belongs to the SAP30 family.</text>
</comment>
<dbReference type="Proteomes" id="UP000654922">
    <property type="component" value="Unassembled WGS sequence"/>
</dbReference>
<evidence type="ECO:0000256" key="5">
    <source>
        <dbReference type="ARBA" id="ARBA00023163"/>
    </source>
</evidence>
<keyword evidence="3" id="KW-0678">Repressor</keyword>
<feature type="compositionally biased region" description="Low complexity" evidence="7">
    <location>
        <begin position="37"/>
        <end position="48"/>
    </location>
</feature>
<dbReference type="InterPro" id="IPR024145">
    <property type="entry name" value="His_deAcase_SAP30/SAP30L"/>
</dbReference>
<comment type="caution">
    <text evidence="9">The sequence shown here is derived from an EMBL/GenBank/DDBJ whole genome shotgun (WGS) entry which is preliminary data.</text>
</comment>
<feature type="compositionally biased region" description="Low complexity" evidence="7">
    <location>
        <begin position="154"/>
        <end position="167"/>
    </location>
</feature>
<dbReference type="Pfam" id="PF13867">
    <property type="entry name" value="SAP30_Sin3_bdg"/>
    <property type="match status" value="1"/>
</dbReference>
<gene>
    <name evidence="9" type="ORF">CNMCM5623_001835</name>
</gene>
<keyword evidence="6" id="KW-0539">Nucleus</keyword>